<dbReference type="RefSeq" id="WP_220170802.1">
    <property type="nucleotide sequence ID" value="NZ_JAIBOA010000036.1"/>
</dbReference>
<evidence type="ECO:0000313" key="3">
    <source>
        <dbReference type="EMBL" id="MBW8487568.1"/>
    </source>
</evidence>
<evidence type="ECO:0000313" key="4">
    <source>
        <dbReference type="Proteomes" id="UP000774570"/>
    </source>
</evidence>
<sequence length="351" mass="37925">MRRPAALILIGLGAFFLALAPLCRFYVAGQVVQAPLDQYQETHLEAQNATYFDQATLKARTGVTMVADNTVRGDVRGNNGNQRIAVWEASTVFFDKAQPDKQVDIQKFRIAFDRRTGALVNCCSVNMDGDSDIQLSGYGLLFPLADVRKRDYTFYDTTTKQALPMKYDGTDKVEGLATYRFVQQVPETKVAKVDYKVPGELLGLGKKSDAETVDRYFSATITVWVDPRTGVPVKHDQKINSTVRTPDGQGRMTVAAADLVTIPADQKKLVDVANDSAFKIAMVRSRVPIGSLALGVLLLLAGAGVGVLGSRRAASAPPAPRRADGKFGAAPEAPAGPPKPPPPPAPPARRR</sequence>
<reference evidence="3 4" key="1">
    <citation type="submission" date="2021-07" db="EMBL/GenBank/DDBJ databases">
        <title>Actinomadura sp. PM05-2 isolated from lichen.</title>
        <authorList>
            <person name="Somphong A."/>
            <person name="Phongsopitanun W."/>
            <person name="Tanasupawat S."/>
            <person name="Peongsungnone V."/>
        </authorList>
    </citation>
    <scope>NUCLEOTIDE SEQUENCE [LARGE SCALE GENOMIC DNA]</scope>
    <source>
        <strain evidence="3 4">PM05-2</strain>
    </source>
</reference>
<keyword evidence="2" id="KW-1133">Transmembrane helix</keyword>
<evidence type="ECO:0000256" key="1">
    <source>
        <dbReference type="SAM" id="MobiDB-lite"/>
    </source>
</evidence>
<feature type="compositionally biased region" description="Pro residues" evidence="1">
    <location>
        <begin position="334"/>
        <end position="351"/>
    </location>
</feature>
<keyword evidence="2" id="KW-0812">Transmembrane</keyword>
<gene>
    <name evidence="3" type="ORF">K1Y72_34805</name>
</gene>
<feature type="region of interest" description="Disordered" evidence="1">
    <location>
        <begin position="310"/>
        <end position="351"/>
    </location>
</feature>
<dbReference type="InterPro" id="IPR021424">
    <property type="entry name" value="PorA"/>
</dbReference>
<accession>A0ABS7G7G5</accession>
<evidence type="ECO:0000256" key="2">
    <source>
        <dbReference type="SAM" id="Phobius"/>
    </source>
</evidence>
<feature type="transmembrane region" description="Helical" evidence="2">
    <location>
        <begin position="289"/>
        <end position="308"/>
    </location>
</feature>
<dbReference type="Proteomes" id="UP000774570">
    <property type="component" value="Unassembled WGS sequence"/>
</dbReference>
<dbReference type="EMBL" id="JAIBOA010000036">
    <property type="protein sequence ID" value="MBW8487568.1"/>
    <property type="molecule type" value="Genomic_DNA"/>
</dbReference>
<name>A0ABS7G7G5_9ACTN</name>
<protein>
    <submittedName>
        <fullName evidence="3">DUF3068 domain-containing protein</fullName>
    </submittedName>
</protein>
<keyword evidence="2" id="KW-0472">Membrane</keyword>
<organism evidence="3 4">
    <name type="scientific">Actinomadura parmotrematis</name>
    <dbReference type="NCBI Taxonomy" id="2864039"/>
    <lineage>
        <taxon>Bacteria</taxon>
        <taxon>Bacillati</taxon>
        <taxon>Actinomycetota</taxon>
        <taxon>Actinomycetes</taxon>
        <taxon>Streptosporangiales</taxon>
        <taxon>Thermomonosporaceae</taxon>
        <taxon>Actinomadura</taxon>
    </lineage>
</organism>
<dbReference type="Pfam" id="PF11271">
    <property type="entry name" value="PorA"/>
    <property type="match status" value="1"/>
</dbReference>
<comment type="caution">
    <text evidence="3">The sequence shown here is derived from an EMBL/GenBank/DDBJ whole genome shotgun (WGS) entry which is preliminary data.</text>
</comment>
<proteinExistence type="predicted"/>
<keyword evidence="4" id="KW-1185">Reference proteome</keyword>